<comment type="caution">
    <text evidence="2">The sequence shown here is derived from an EMBL/GenBank/DDBJ whole genome shotgun (WGS) entry which is preliminary data.</text>
</comment>
<keyword evidence="1" id="KW-0472">Membrane</keyword>
<organism evidence="2 3">
    <name type="scientific">Enterococcus alcedinis</name>
    <dbReference type="NCBI Taxonomy" id="1274384"/>
    <lineage>
        <taxon>Bacteria</taxon>
        <taxon>Bacillati</taxon>
        <taxon>Bacillota</taxon>
        <taxon>Bacilli</taxon>
        <taxon>Lactobacillales</taxon>
        <taxon>Enterococcaceae</taxon>
        <taxon>Enterococcus</taxon>
    </lineage>
</organism>
<sequence>MKSTPDYLPLYDDDRSTGFYELYKHKIIDNNPNFEKSVIGRQLVVQNIHLTEEVIEFPVVIYTGTSITTMGNKLTKEQYSLSTIGTPLINKKYIQNNQIEIAFKHKFSDILIYLTVIFWFLLIVVYLYCKTKKINIF</sequence>
<proteinExistence type="predicted"/>
<protein>
    <submittedName>
        <fullName evidence="2">Uncharacterized protein</fullName>
    </submittedName>
</protein>
<reference evidence="2" key="1">
    <citation type="journal article" date="2014" name="Int. J. Syst. Evol. Microbiol.">
        <title>Complete genome sequence of Corynebacterium casei LMG S-19264T (=DSM 44701T), isolated from a smear-ripened cheese.</title>
        <authorList>
            <consortium name="US DOE Joint Genome Institute (JGI-PGF)"/>
            <person name="Walter F."/>
            <person name="Albersmeier A."/>
            <person name="Kalinowski J."/>
            <person name="Ruckert C."/>
        </authorList>
    </citation>
    <scope>NUCLEOTIDE SEQUENCE</scope>
    <source>
        <strain evidence="2">CCM 8433</strain>
    </source>
</reference>
<accession>A0A917JJ62</accession>
<keyword evidence="1" id="KW-1133">Transmembrane helix</keyword>
<feature type="transmembrane region" description="Helical" evidence="1">
    <location>
        <begin position="110"/>
        <end position="129"/>
    </location>
</feature>
<keyword evidence="3" id="KW-1185">Reference proteome</keyword>
<evidence type="ECO:0000256" key="1">
    <source>
        <dbReference type="SAM" id="Phobius"/>
    </source>
</evidence>
<name>A0A917JJ62_9ENTE</name>
<evidence type="ECO:0000313" key="3">
    <source>
        <dbReference type="Proteomes" id="UP000622610"/>
    </source>
</evidence>
<dbReference type="AlphaFoldDB" id="A0A917JJ62"/>
<keyword evidence="1" id="KW-0812">Transmembrane</keyword>
<evidence type="ECO:0000313" key="2">
    <source>
        <dbReference type="EMBL" id="GGI66641.1"/>
    </source>
</evidence>
<reference evidence="2" key="2">
    <citation type="submission" date="2020-09" db="EMBL/GenBank/DDBJ databases">
        <authorList>
            <person name="Sun Q."/>
            <person name="Sedlacek I."/>
        </authorList>
    </citation>
    <scope>NUCLEOTIDE SEQUENCE</scope>
    <source>
        <strain evidence="2">CCM 8433</strain>
    </source>
</reference>
<gene>
    <name evidence="2" type="ORF">GCM10011482_22950</name>
</gene>
<dbReference type="Proteomes" id="UP000622610">
    <property type="component" value="Unassembled WGS sequence"/>
</dbReference>
<dbReference type="EMBL" id="BMDT01000014">
    <property type="protein sequence ID" value="GGI66641.1"/>
    <property type="molecule type" value="Genomic_DNA"/>
</dbReference>